<dbReference type="PANTHER" id="PTHR48475:SF2">
    <property type="entry name" value="RIBONUCLEASE H"/>
    <property type="match status" value="1"/>
</dbReference>
<proteinExistence type="predicted"/>
<reference evidence="1" key="1">
    <citation type="submission" date="2020-06" db="EMBL/GenBank/DDBJ databases">
        <authorList>
            <person name="Li T."/>
            <person name="Hu X."/>
            <person name="Zhang T."/>
            <person name="Song X."/>
            <person name="Zhang H."/>
            <person name="Dai N."/>
            <person name="Sheng W."/>
            <person name="Hou X."/>
            <person name="Wei L."/>
        </authorList>
    </citation>
    <scope>NUCLEOTIDE SEQUENCE</scope>
    <source>
        <strain evidence="1">KEN1</strain>
        <tissue evidence="1">Leaf</tissue>
    </source>
</reference>
<comment type="caution">
    <text evidence="1">The sequence shown here is derived from an EMBL/GenBank/DDBJ whole genome shotgun (WGS) entry which is preliminary data.</text>
</comment>
<dbReference type="Gene3D" id="3.30.420.10">
    <property type="entry name" value="Ribonuclease H-like superfamily/Ribonuclease H"/>
    <property type="match status" value="1"/>
</dbReference>
<dbReference type="AlphaFoldDB" id="A0AAW2VGZ8"/>
<dbReference type="InterPro" id="IPR012337">
    <property type="entry name" value="RNaseH-like_sf"/>
</dbReference>
<name>A0AAW2VGZ8_9LAMI</name>
<sequence>MKEDHIMVQRTKIQKNFNSVGNPQANGLIEVTNGILLQHLKMRLEGAKGPRAEEPLGVLWAYRTTLRTATGETLLCSVYESEAIIPIEIGEKTTRVF</sequence>
<protein>
    <recommendedName>
        <fullName evidence="2">Integrase catalytic domain-containing protein</fullName>
    </recommendedName>
</protein>
<organism evidence="1">
    <name type="scientific">Sesamum latifolium</name>
    <dbReference type="NCBI Taxonomy" id="2727402"/>
    <lineage>
        <taxon>Eukaryota</taxon>
        <taxon>Viridiplantae</taxon>
        <taxon>Streptophyta</taxon>
        <taxon>Embryophyta</taxon>
        <taxon>Tracheophyta</taxon>
        <taxon>Spermatophyta</taxon>
        <taxon>Magnoliopsida</taxon>
        <taxon>eudicotyledons</taxon>
        <taxon>Gunneridae</taxon>
        <taxon>Pentapetalae</taxon>
        <taxon>asterids</taxon>
        <taxon>lamiids</taxon>
        <taxon>Lamiales</taxon>
        <taxon>Pedaliaceae</taxon>
        <taxon>Sesamum</taxon>
    </lineage>
</organism>
<evidence type="ECO:0000313" key="1">
    <source>
        <dbReference type="EMBL" id="KAL0427545.1"/>
    </source>
</evidence>
<gene>
    <name evidence="1" type="ORF">Slati_2929300</name>
</gene>
<dbReference type="InterPro" id="IPR036397">
    <property type="entry name" value="RNaseH_sf"/>
</dbReference>
<dbReference type="PANTHER" id="PTHR48475">
    <property type="entry name" value="RIBONUCLEASE H"/>
    <property type="match status" value="1"/>
</dbReference>
<dbReference type="GO" id="GO:0003676">
    <property type="term" value="F:nucleic acid binding"/>
    <property type="evidence" value="ECO:0007669"/>
    <property type="project" value="InterPro"/>
</dbReference>
<accession>A0AAW2VGZ8</accession>
<dbReference type="EMBL" id="JACGWN010000010">
    <property type="protein sequence ID" value="KAL0427545.1"/>
    <property type="molecule type" value="Genomic_DNA"/>
</dbReference>
<dbReference type="SUPFAM" id="SSF53098">
    <property type="entry name" value="Ribonuclease H-like"/>
    <property type="match status" value="1"/>
</dbReference>
<reference evidence="1" key="2">
    <citation type="journal article" date="2024" name="Plant">
        <title>Genomic evolution and insights into agronomic trait innovations of Sesamum species.</title>
        <authorList>
            <person name="Miao H."/>
            <person name="Wang L."/>
            <person name="Qu L."/>
            <person name="Liu H."/>
            <person name="Sun Y."/>
            <person name="Le M."/>
            <person name="Wang Q."/>
            <person name="Wei S."/>
            <person name="Zheng Y."/>
            <person name="Lin W."/>
            <person name="Duan Y."/>
            <person name="Cao H."/>
            <person name="Xiong S."/>
            <person name="Wang X."/>
            <person name="Wei L."/>
            <person name="Li C."/>
            <person name="Ma Q."/>
            <person name="Ju M."/>
            <person name="Zhao R."/>
            <person name="Li G."/>
            <person name="Mu C."/>
            <person name="Tian Q."/>
            <person name="Mei H."/>
            <person name="Zhang T."/>
            <person name="Gao T."/>
            <person name="Zhang H."/>
        </authorList>
    </citation>
    <scope>NUCLEOTIDE SEQUENCE</scope>
    <source>
        <strain evidence="1">KEN1</strain>
    </source>
</reference>
<evidence type="ECO:0008006" key="2">
    <source>
        <dbReference type="Google" id="ProtNLM"/>
    </source>
</evidence>